<protein>
    <recommendedName>
        <fullName evidence="2">Chaperone DnaJ C-terminal domain-containing protein</fullName>
    </recommendedName>
</protein>
<dbReference type="PANTHER" id="PTHR43096:SF68">
    <property type="entry name" value="CHAPERONE DNAJ C-TERMINAL DOMAIN-CONTAINING PROTEIN"/>
    <property type="match status" value="1"/>
</dbReference>
<keyword evidence="5" id="KW-1185">Reference proteome</keyword>
<dbReference type="PANTHER" id="PTHR43096">
    <property type="entry name" value="DNAJ HOMOLOG 1, MITOCHONDRIAL-RELATED"/>
    <property type="match status" value="1"/>
</dbReference>
<dbReference type="Gramene" id="Pp3c18_2150V3.1">
    <property type="protein sequence ID" value="Pp3c18_2150V3.1"/>
    <property type="gene ID" value="Pp3c18_2150"/>
</dbReference>
<evidence type="ECO:0000313" key="4">
    <source>
        <dbReference type="EnsemblPlants" id="Pp3c18_2150V3.1"/>
    </source>
</evidence>
<dbReference type="Gene3D" id="2.60.260.20">
    <property type="entry name" value="Urease metallochaperone UreE, N-terminal domain"/>
    <property type="match status" value="1"/>
</dbReference>
<dbReference type="InterPro" id="IPR002939">
    <property type="entry name" value="DnaJ_C"/>
</dbReference>
<feature type="region of interest" description="Disordered" evidence="1">
    <location>
        <begin position="141"/>
        <end position="176"/>
    </location>
</feature>
<evidence type="ECO:0000313" key="3">
    <source>
        <dbReference type="EMBL" id="PNR34743.1"/>
    </source>
</evidence>
<name>A0A2K1IZN5_PHYPA</name>
<gene>
    <name evidence="3" type="ORF">PHYPA_022641</name>
</gene>
<proteinExistence type="predicted"/>
<dbReference type="EnsemblPlants" id="Pp3c18_2150V3.1">
    <property type="protein sequence ID" value="Pp3c18_2150V3.1"/>
    <property type="gene ID" value="Pp3c18_2150"/>
</dbReference>
<accession>A0A2K1IZN5</accession>
<dbReference type="GO" id="GO:0051082">
    <property type="term" value="F:unfolded protein binding"/>
    <property type="evidence" value="ECO:0000318"/>
    <property type="project" value="GO_Central"/>
</dbReference>
<dbReference type="EMBL" id="ABEU02000018">
    <property type="protein sequence ID" value="PNR34743.1"/>
    <property type="molecule type" value="Genomic_DNA"/>
</dbReference>
<dbReference type="InterPro" id="IPR008971">
    <property type="entry name" value="HSP40/DnaJ_pept-bd"/>
</dbReference>
<reference evidence="3 5" key="1">
    <citation type="journal article" date="2008" name="Science">
        <title>The Physcomitrella genome reveals evolutionary insights into the conquest of land by plants.</title>
        <authorList>
            <person name="Rensing S."/>
            <person name="Lang D."/>
            <person name="Zimmer A."/>
            <person name="Terry A."/>
            <person name="Salamov A."/>
            <person name="Shapiro H."/>
            <person name="Nishiyama T."/>
            <person name="Perroud P.-F."/>
            <person name="Lindquist E."/>
            <person name="Kamisugi Y."/>
            <person name="Tanahashi T."/>
            <person name="Sakakibara K."/>
            <person name="Fujita T."/>
            <person name="Oishi K."/>
            <person name="Shin-I T."/>
            <person name="Kuroki Y."/>
            <person name="Toyoda A."/>
            <person name="Suzuki Y."/>
            <person name="Hashimoto A."/>
            <person name="Yamaguchi K."/>
            <person name="Sugano A."/>
            <person name="Kohara Y."/>
            <person name="Fujiyama A."/>
            <person name="Anterola A."/>
            <person name="Aoki S."/>
            <person name="Ashton N."/>
            <person name="Barbazuk W.B."/>
            <person name="Barker E."/>
            <person name="Bennetzen J."/>
            <person name="Bezanilla M."/>
            <person name="Blankenship R."/>
            <person name="Cho S.H."/>
            <person name="Dutcher S."/>
            <person name="Estelle M."/>
            <person name="Fawcett J.A."/>
            <person name="Gundlach H."/>
            <person name="Hanada K."/>
            <person name="Heyl A."/>
            <person name="Hicks K.A."/>
            <person name="Hugh J."/>
            <person name="Lohr M."/>
            <person name="Mayer K."/>
            <person name="Melkozernov A."/>
            <person name="Murata T."/>
            <person name="Nelson D."/>
            <person name="Pils B."/>
            <person name="Prigge M."/>
            <person name="Reiss B."/>
            <person name="Renner T."/>
            <person name="Rombauts S."/>
            <person name="Rushton P."/>
            <person name="Sanderfoot A."/>
            <person name="Schween G."/>
            <person name="Shiu S.-H."/>
            <person name="Stueber K."/>
            <person name="Theodoulou F.L."/>
            <person name="Tu H."/>
            <person name="Van de Peer Y."/>
            <person name="Verrier P.J."/>
            <person name="Waters E."/>
            <person name="Wood A."/>
            <person name="Yang L."/>
            <person name="Cove D."/>
            <person name="Cuming A."/>
            <person name="Hasebe M."/>
            <person name="Lucas S."/>
            <person name="Mishler D.B."/>
            <person name="Reski R."/>
            <person name="Grigoriev I."/>
            <person name="Quatrano R.S."/>
            <person name="Boore J.L."/>
        </authorList>
    </citation>
    <scope>NUCLEOTIDE SEQUENCE [LARGE SCALE GENOMIC DNA]</scope>
    <source>
        <strain evidence="4 5">cv. Gransden 2004</strain>
    </source>
</reference>
<dbReference type="InParanoid" id="A0A2K1IZN5"/>
<dbReference type="STRING" id="3218.A0A2K1IZN5"/>
<dbReference type="Pfam" id="PF01556">
    <property type="entry name" value="DnaJ_C"/>
    <property type="match status" value="1"/>
</dbReference>
<feature type="compositionally biased region" description="Basic and acidic residues" evidence="1">
    <location>
        <begin position="157"/>
        <end position="176"/>
    </location>
</feature>
<evidence type="ECO:0000259" key="2">
    <source>
        <dbReference type="Pfam" id="PF01556"/>
    </source>
</evidence>
<dbReference type="GO" id="GO:0042026">
    <property type="term" value="P:protein refolding"/>
    <property type="evidence" value="ECO:0000318"/>
    <property type="project" value="GO_Central"/>
</dbReference>
<dbReference type="CDD" id="cd10747">
    <property type="entry name" value="DnaJ_C"/>
    <property type="match status" value="1"/>
</dbReference>
<dbReference type="AlphaFoldDB" id="A0A2K1IZN5"/>
<organism evidence="3">
    <name type="scientific">Physcomitrium patens</name>
    <name type="common">Spreading-leaved earth moss</name>
    <name type="synonym">Physcomitrella patens</name>
    <dbReference type="NCBI Taxonomy" id="3218"/>
    <lineage>
        <taxon>Eukaryota</taxon>
        <taxon>Viridiplantae</taxon>
        <taxon>Streptophyta</taxon>
        <taxon>Embryophyta</taxon>
        <taxon>Bryophyta</taxon>
        <taxon>Bryophytina</taxon>
        <taxon>Bryopsida</taxon>
        <taxon>Funariidae</taxon>
        <taxon>Funariales</taxon>
        <taxon>Funariaceae</taxon>
        <taxon>Physcomitrium</taxon>
    </lineage>
</organism>
<feature type="domain" description="Chaperone DnaJ C-terminal" evidence="2">
    <location>
        <begin position="24"/>
        <end position="116"/>
    </location>
</feature>
<feature type="compositionally biased region" description="Low complexity" evidence="1">
    <location>
        <begin position="141"/>
        <end position="153"/>
    </location>
</feature>
<reference evidence="3 5" key="2">
    <citation type="journal article" date="2018" name="Plant J.">
        <title>The Physcomitrella patens chromosome-scale assembly reveals moss genome structure and evolution.</title>
        <authorList>
            <person name="Lang D."/>
            <person name="Ullrich K.K."/>
            <person name="Murat F."/>
            <person name="Fuchs J."/>
            <person name="Jenkins J."/>
            <person name="Haas F.B."/>
            <person name="Piednoel M."/>
            <person name="Gundlach H."/>
            <person name="Van Bel M."/>
            <person name="Meyberg R."/>
            <person name="Vives C."/>
            <person name="Morata J."/>
            <person name="Symeonidi A."/>
            <person name="Hiss M."/>
            <person name="Muchero W."/>
            <person name="Kamisugi Y."/>
            <person name="Saleh O."/>
            <person name="Blanc G."/>
            <person name="Decker E.L."/>
            <person name="van Gessel N."/>
            <person name="Grimwood J."/>
            <person name="Hayes R.D."/>
            <person name="Graham S.W."/>
            <person name="Gunter L.E."/>
            <person name="McDaniel S.F."/>
            <person name="Hoernstein S.N.W."/>
            <person name="Larsson A."/>
            <person name="Li F.W."/>
            <person name="Perroud P.F."/>
            <person name="Phillips J."/>
            <person name="Ranjan P."/>
            <person name="Rokshar D.S."/>
            <person name="Rothfels C.J."/>
            <person name="Schneider L."/>
            <person name="Shu S."/>
            <person name="Stevenson D.W."/>
            <person name="Thummler F."/>
            <person name="Tillich M."/>
            <person name="Villarreal Aguilar J.C."/>
            <person name="Widiez T."/>
            <person name="Wong G.K."/>
            <person name="Wymore A."/>
            <person name="Zhang Y."/>
            <person name="Zimmer A.D."/>
            <person name="Quatrano R.S."/>
            <person name="Mayer K.F.X."/>
            <person name="Goodstein D."/>
            <person name="Casacuberta J.M."/>
            <person name="Vandepoele K."/>
            <person name="Reski R."/>
            <person name="Cuming A.C."/>
            <person name="Tuskan G.A."/>
            <person name="Maumus F."/>
            <person name="Salse J."/>
            <person name="Schmutz J."/>
            <person name="Rensing S.A."/>
        </authorList>
    </citation>
    <scope>NUCLEOTIDE SEQUENCE [LARGE SCALE GENOMIC DNA]</scope>
    <source>
        <strain evidence="4 5">cv. Gransden 2004</strain>
    </source>
</reference>
<evidence type="ECO:0000313" key="5">
    <source>
        <dbReference type="Proteomes" id="UP000006727"/>
    </source>
</evidence>
<dbReference type="PaxDb" id="3218-PP1S17_297V6.1"/>
<dbReference type="Proteomes" id="UP000006727">
    <property type="component" value="Chromosome 18"/>
</dbReference>
<reference evidence="4" key="3">
    <citation type="submission" date="2020-12" db="UniProtKB">
        <authorList>
            <consortium name="EnsemblPlants"/>
        </authorList>
    </citation>
    <scope>IDENTIFICATION</scope>
</reference>
<dbReference type="GO" id="GO:0005737">
    <property type="term" value="C:cytoplasm"/>
    <property type="evidence" value="ECO:0000318"/>
    <property type="project" value="GO_Central"/>
</dbReference>
<evidence type="ECO:0000256" key="1">
    <source>
        <dbReference type="SAM" id="MobiDB-lite"/>
    </source>
</evidence>
<sequence length="228" mass="25077">MKSRGEGEVIRDYCRKCEGEGHIRMKKNIKVEIPAGTNDGSTLRVRGEGDVGPRGGPPGNLHVFLNVKEMAGVQRDGINLYSTVEVNYTDAILGAPKLNKPTVRGDHFSTVKITIPTRLSEIERELVEDLAKLQKTKGRAGSVNFGSNSGSSSQRNQDGRTKVLENERSGAEKSNEEAEGLLGTIKHAMGNLHILKYLLKVIRLQLRCFEVDLIQLTGFVFNFTSIAL</sequence>
<dbReference type="SUPFAM" id="SSF49493">
    <property type="entry name" value="HSP40/DnaJ peptide-binding domain"/>
    <property type="match status" value="1"/>
</dbReference>